<dbReference type="Proteomes" id="UP000503088">
    <property type="component" value="Chromosome"/>
</dbReference>
<organism evidence="10 11">
    <name type="scientific">Kroppenstedtia pulmonis</name>
    <dbReference type="NCBI Taxonomy" id="1380685"/>
    <lineage>
        <taxon>Bacteria</taxon>
        <taxon>Bacillati</taxon>
        <taxon>Bacillota</taxon>
        <taxon>Bacilli</taxon>
        <taxon>Bacillales</taxon>
        <taxon>Thermoactinomycetaceae</taxon>
        <taxon>Kroppenstedtia</taxon>
    </lineage>
</organism>
<dbReference type="KEGG" id="kpul:GXN76_12515"/>
<dbReference type="InterPro" id="IPR052170">
    <property type="entry name" value="M29_Exopeptidase"/>
</dbReference>
<accession>A0A7D4BX12</accession>
<comment type="cofactor">
    <cofactor evidence="2">
        <name>Mg(2+)</name>
        <dbReference type="ChEBI" id="CHEBI:18420"/>
    </cofactor>
</comment>
<dbReference type="AlphaFoldDB" id="A0A7D4BX12"/>
<dbReference type="PANTHER" id="PTHR34448:SF1">
    <property type="entry name" value="BLL6088 PROTEIN"/>
    <property type="match status" value="1"/>
</dbReference>
<dbReference type="Pfam" id="PF02073">
    <property type="entry name" value="Peptidase_M29"/>
    <property type="match status" value="1"/>
</dbReference>
<proteinExistence type="inferred from homology"/>
<dbReference type="RefSeq" id="WP_173223657.1">
    <property type="nucleotide sequence ID" value="NZ_CP048104.1"/>
</dbReference>
<keyword evidence="6" id="KW-0645">Protease</keyword>
<comment type="cofactor">
    <cofactor evidence="1">
        <name>Co(2+)</name>
        <dbReference type="ChEBI" id="CHEBI:48828"/>
    </cofactor>
</comment>
<evidence type="ECO:0000256" key="6">
    <source>
        <dbReference type="ARBA" id="ARBA00022670"/>
    </source>
</evidence>
<reference evidence="10 11" key="1">
    <citation type="submission" date="2020-01" db="EMBL/GenBank/DDBJ databases">
        <authorList>
            <person name="Gulvik C.A."/>
            <person name="Batra D.G."/>
        </authorList>
    </citation>
    <scope>NUCLEOTIDE SEQUENCE [LARGE SCALE GENOMIC DNA]</scope>
    <source>
        <strain evidence="10 11">W9323</strain>
    </source>
</reference>
<name>A0A7D4BX12_9BACL</name>
<keyword evidence="11" id="KW-1185">Reference proteome</keyword>
<evidence type="ECO:0000256" key="2">
    <source>
        <dbReference type="ARBA" id="ARBA00001946"/>
    </source>
</evidence>
<dbReference type="GO" id="GO:0006508">
    <property type="term" value="P:proteolysis"/>
    <property type="evidence" value="ECO:0007669"/>
    <property type="project" value="UniProtKB-KW"/>
</dbReference>
<keyword evidence="9" id="KW-0482">Metalloprotease</keyword>
<dbReference type="GO" id="GO:0008237">
    <property type="term" value="F:metallopeptidase activity"/>
    <property type="evidence" value="ECO:0007669"/>
    <property type="project" value="UniProtKB-KW"/>
</dbReference>
<evidence type="ECO:0000256" key="5">
    <source>
        <dbReference type="ARBA" id="ARBA00022438"/>
    </source>
</evidence>
<comment type="cofactor">
    <cofactor evidence="3">
        <name>Zn(2+)</name>
        <dbReference type="ChEBI" id="CHEBI:29105"/>
    </cofactor>
</comment>
<evidence type="ECO:0000256" key="3">
    <source>
        <dbReference type="ARBA" id="ARBA00001947"/>
    </source>
</evidence>
<comment type="similarity">
    <text evidence="4">Belongs to the peptidase M29 family.</text>
</comment>
<evidence type="ECO:0000256" key="1">
    <source>
        <dbReference type="ARBA" id="ARBA00001941"/>
    </source>
</evidence>
<protein>
    <submittedName>
        <fullName evidence="10">Aminopeptidase</fullName>
    </submittedName>
</protein>
<evidence type="ECO:0000313" key="10">
    <source>
        <dbReference type="EMBL" id="QKG85213.1"/>
    </source>
</evidence>
<keyword evidence="8" id="KW-0378">Hydrolase</keyword>
<dbReference type="GO" id="GO:0004177">
    <property type="term" value="F:aminopeptidase activity"/>
    <property type="evidence" value="ECO:0007669"/>
    <property type="project" value="UniProtKB-KW"/>
</dbReference>
<evidence type="ECO:0000313" key="11">
    <source>
        <dbReference type="Proteomes" id="UP000503088"/>
    </source>
</evidence>
<keyword evidence="7" id="KW-0479">Metal-binding</keyword>
<keyword evidence="5 10" id="KW-0031">Aminopeptidase</keyword>
<dbReference type="Gene3D" id="3.40.1830.10">
    <property type="entry name" value="Thermophilic metalloprotease (M29)"/>
    <property type="match status" value="1"/>
</dbReference>
<evidence type="ECO:0000256" key="7">
    <source>
        <dbReference type="ARBA" id="ARBA00022723"/>
    </source>
</evidence>
<dbReference type="SUPFAM" id="SSF144052">
    <property type="entry name" value="Thermophilic metalloprotease-like"/>
    <property type="match status" value="1"/>
</dbReference>
<dbReference type="InterPro" id="IPR000787">
    <property type="entry name" value="Peptidase_M29"/>
</dbReference>
<evidence type="ECO:0000256" key="9">
    <source>
        <dbReference type="ARBA" id="ARBA00023049"/>
    </source>
</evidence>
<dbReference type="GO" id="GO:0046872">
    <property type="term" value="F:metal ion binding"/>
    <property type="evidence" value="ECO:0007669"/>
    <property type="project" value="UniProtKB-KW"/>
</dbReference>
<evidence type="ECO:0000256" key="8">
    <source>
        <dbReference type="ARBA" id="ARBA00022801"/>
    </source>
</evidence>
<evidence type="ECO:0000256" key="4">
    <source>
        <dbReference type="ARBA" id="ARBA00008236"/>
    </source>
</evidence>
<dbReference type="EMBL" id="CP048104">
    <property type="protein sequence ID" value="QKG85213.1"/>
    <property type="molecule type" value="Genomic_DNA"/>
</dbReference>
<sequence length="372" mass="42395">MRDPRMTKLAYLLVNHSIEVKKGDRVLIDIFGDESRELARALIPEIYQAGGYPFFQLNDHTLLRTQLLGTTIEHMDQIAGYAYQQMKEMDGYIAIRGSENINELSDVPAEKMNMYTEHFNRPVHDQRVNHTKWVVMRYPNASMAQLAGMSTEAFEDFYFNVCTVDYNKMDRVMQPLVERMEKTEEVRIVGPGTDLSFSIKGMPAIKCAGKNNIPDGEVFTAPVRNSVNGVITYNTTSVYQGTTFENIRFVFQDGKIVEATSNQTQRINEILDTDEGARYIGEFSLGLNPDIHHPMNDTLFDEKINGSFHFTPGKAYQECDNGNRSAIHWDIVSIQRPDYGGGEIYFDGELIRKDGRFVTADLEPLNPENLRD</sequence>
<gene>
    <name evidence="10" type="ORF">GXN76_12515</name>
</gene>
<dbReference type="PANTHER" id="PTHR34448">
    <property type="entry name" value="AMINOPEPTIDASE"/>
    <property type="match status" value="1"/>
</dbReference>
<dbReference type="InterPro" id="IPR035097">
    <property type="entry name" value="M29_N-terminal"/>
</dbReference>